<dbReference type="EMBL" id="FORG01000001">
    <property type="protein sequence ID" value="SFI42419.1"/>
    <property type="molecule type" value="Genomic_DNA"/>
</dbReference>
<evidence type="ECO:0000313" key="5">
    <source>
        <dbReference type="Proteomes" id="UP000224607"/>
    </source>
</evidence>
<dbReference type="AlphaFoldDB" id="A0A1I3I3G9"/>
<evidence type="ECO:0000313" key="3">
    <source>
        <dbReference type="EMBL" id="SFI42419.1"/>
    </source>
</evidence>
<sequence>MRLDGKGTNLPNQKPASGEKKETSHLSPGSMDIRMFIKTVIGVSERSQ</sequence>
<dbReference type="STRING" id="351675.SAMN05421680_101176"/>
<dbReference type="RefSeq" id="WP_339353071.1">
    <property type="nucleotide sequence ID" value="NZ_CAWNQB010000056.1"/>
</dbReference>
<protein>
    <submittedName>
        <fullName evidence="3">Uncharacterized protein</fullName>
    </submittedName>
</protein>
<dbReference type="Proteomes" id="UP000198919">
    <property type="component" value="Unassembled WGS sequence"/>
</dbReference>
<evidence type="ECO:0000313" key="2">
    <source>
        <dbReference type="EMBL" id="PHM40167.1"/>
    </source>
</evidence>
<feature type="region of interest" description="Disordered" evidence="1">
    <location>
        <begin position="1"/>
        <end position="31"/>
    </location>
</feature>
<reference evidence="2 5" key="3">
    <citation type="journal article" date="2017" name="Nat. Microbiol.">
        <title>Natural product diversity associated with the nematode symbionts Photorhabdus and Xenorhabdus.</title>
        <authorList>
            <person name="Tobias N.J."/>
            <person name="Wolff H."/>
            <person name="Djahanschiri B."/>
            <person name="Grundmann F."/>
            <person name="Kronenwerth M."/>
            <person name="Shi Y.M."/>
            <person name="Simonyi S."/>
            <person name="Grun P."/>
            <person name="Shapiro-Ilan D."/>
            <person name="Pidot S.J."/>
            <person name="Stinear T.P."/>
            <person name="Ebersberger I."/>
            <person name="Bode H.B."/>
        </authorList>
    </citation>
    <scope>NUCLEOTIDE SEQUENCE [LARGE SCALE GENOMIC DNA]</scope>
    <source>
        <strain evidence="2 5">DSM 17908</strain>
    </source>
</reference>
<dbReference type="Proteomes" id="UP000224607">
    <property type="component" value="Unassembled WGS sequence"/>
</dbReference>
<accession>A0A1I3I3G9</accession>
<gene>
    <name evidence="3" type="ORF">SAMN05421680_101176</name>
    <name evidence="2" type="ORF">Xmau_01921</name>
</gene>
<organism evidence="3 4">
    <name type="scientific">Xenorhabdus mauleonii</name>
    <dbReference type="NCBI Taxonomy" id="351675"/>
    <lineage>
        <taxon>Bacteria</taxon>
        <taxon>Pseudomonadati</taxon>
        <taxon>Pseudomonadota</taxon>
        <taxon>Gammaproteobacteria</taxon>
        <taxon>Enterobacterales</taxon>
        <taxon>Morganellaceae</taxon>
        <taxon>Xenorhabdus</taxon>
    </lineage>
</organism>
<evidence type="ECO:0000256" key="1">
    <source>
        <dbReference type="SAM" id="MobiDB-lite"/>
    </source>
</evidence>
<dbReference type="EMBL" id="NITY01000006">
    <property type="protein sequence ID" value="PHM40167.1"/>
    <property type="molecule type" value="Genomic_DNA"/>
</dbReference>
<evidence type="ECO:0000313" key="4">
    <source>
        <dbReference type="Proteomes" id="UP000198919"/>
    </source>
</evidence>
<reference evidence="4" key="2">
    <citation type="submission" date="2016-10" db="EMBL/GenBank/DDBJ databases">
        <authorList>
            <person name="Varghese N."/>
            <person name="Submissions S."/>
        </authorList>
    </citation>
    <scope>NUCLEOTIDE SEQUENCE [LARGE SCALE GENOMIC DNA]</scope>
    <source>
        <strain evidence="4">DSM 17908</strain>
    </source>
</reference>
<reference evidence="3" key="1">
    <citation type="submission" date="2016-10" db="EMBL/GenBank/DDBJ databases">
        <authorList>
            <person name="de Groot N.N."/>
        </authorList>
    </citation>
    <scope>NUCLEOTIDE SEQUENCE [LARGE SCALE GENOMIC DNA]</scope>
    <source>
        <strain evidence="3">DSM 17908</strain>
    </source>
</reference>
<proteinExistence type="predicted"/>
<name>A0A1I3I3G9_9GAMM</name>
<keyword evidence="5" id="KW-1185">Reference proteome</keyword>